<dbReference type="Proteomes" id="UP000198367">
    <property type="component" value="Chromosome"/>
</dbReference>
<evidence type="ECO:0000313" key="2">
    <source>
        <dbReference type="Proteomes" id="UP000198367"/>
    </source>
</evidence>
<dbReference type="EMBL" id="CP022358">
    <property type="protein sequence ID" value="ASK69831.1"/>
    <property type="molecule type" value="Genomic_DNA"/>
</dbReference>
<evidence type="ECO:0000313" key="1">
    <source>
        <dbReference type="EMBL" id="ASK69831.1"/>
    </source>
</evidence>
<organism evidence="1 2">
    <name type="scientific">Shewanella bicestrii</name>
    <dbReference type="NCBI Taxonomy" id="2018305"/>
    <lineage>
        <taxon>Bacteria</taxon>
        <taxon>Pseudomonadati</taxon>
        <taxon>Pseudomonadota</taxon>
        <taxon>Gammaproteobacteria</taxon>
        <taxon>Alteromonadales</taxon>
        <taxon>Shewanellaceae</taxon>
        <taxon>Shewanella</taxon>
    </lineage>
</organism>
<dbReference type="AlphaFoldDB" id="A0A220UPH1"/>
<accession>A0A220UPH1</accession>
<proteinExistence type="predicted"/>
<gene>
    <name evidence="1" type="ORF">CF168_13760</name>
</gene>
<dbReference type="GeneID" id="94727392"/>
<sequence>MASVSQSASLTNIAAYLKHTHACDEQTALREAREVMHNLVSMRQKGFITGWYFDERGHLELLPSDEILKRIGEDHG</sequence>
<reference evidence="1 2" key="1">
    <citation type="submission" date="2017-07" db="EMBL/GenBank/DDBJ databases">
        <title>Phenotypical and genomic characterization of a clinical isolate of Shewanella bicestrii sp. nov. producing an extended-spectrum beta-lactamase and a new oxacillinase variant.</title>
        <authorList>
            <person name="Jousset A.B."/>
            <person name="Bonnin R.A."/>
            <person name="Girlich D."/>
            <person name="Dabos L."/>
            <person name="Potron A."/>
            <person name="Dortet L."/>
            <person name="Glaser P."/>
            <person name="Naas T."/>
        </authorList>
    </citation>
    <scope>NUCLEOTIDE SEQUENCE [LARGE SCALE GENOMIC DNA]</scope>
    <source>
        <strain evidence="1 2">JAB-1</strain>
    </source>
</reference>
<dbReference type="KEGG" id="sbj:CF168_13760"/>
<name>A0A220UPH1_9GAMM</name>
<dbReference type="RefSeq" id="WP_069455278.1">
    <property type="nucleotide sequence ID" value="NZ_CP022358.1"/>
</dbReference>
<protein>
    <submittedName>
        <fullName evidence="1">Uncharacterized protein</fullName>
    </submittedName>
</protein>
<keyword evidence="2" id="KW-1185">Reference proteome</keyword>